<dbReference type="InterPro" id="IPR016193">
    <property type="entry name" value="Cytidine_deaminase-like"/>
</dbReference>
<comment type="pathway">
    <text evidence="1 10">Purine metabolism; IMP biosynthesis via de novo pathway; IMP from 5-formamido-1-(5-phospho-D-ribosyl)imidazole-4-carboxamide: step 1/1.</text>
</comment>
<dbReference type="FunFam" id="3.40.140.20:FF:000002">
    <property type="entry name" value="Bifunctional purine biosynthesis protein PurH"/>
    <property type="match status" value="1"/>
</dbReference>
<sequence length="594" mass="64539">MMVRSFSDVFKRLVCKASHKEKKHKSYGVRRSNKGVFMAQTAIRRALLSVTNKDGICDFAAHLVHDFGVEIISTGGTARVLAEAGIPLVGIEDYTGSPEMMGGRVKTLHPRIHGGLLCRRSCEEDMRDAKAQNIPMIDLVCTNLYEFEKAVAQDGCTFDNAIEHIDIGGPSMLRSAAKNFKSVTVICDPHDYEAVLAEMGAHNGATTLSLRQKLAYKVFNLTSHYDQAITSYLAKTLTLSDNVAAYEPTAGVANEPVDGDNTSTSLGAKGGFPSQLKCVFDKKMDLRYGENPHQQAAFYCVADANEHSVARARQLQGKELSYNNLLDTDAAWSAVCEFDEPAVVILKHQNPCGSATALDVTSAYKRAFACDPKSAFGGIIAANREVDLDFVTEFADVNKQFVEVLIAPSVSDEASERLSKRKNLRVLVTGGLDKEQACELKSIGGGLLVQTRDCASEDPHTFKVVTKKQPTQKELEDLLFAWKVCKTVKSNAILIAKDKAGLGLGCGQPNRVDSAIMACERAHTAAARLGVSADNFACASDAFFPFRDDVDELARRGVSCIIQPGGSIRDEECIAAADEHGIAMVFTGVRHFRH</sequence>
<evidence type="ECO:0000259" key="11">
    <source>
        <dbReference type="PROSITE" id="PS51855"/>
    </source>
</evidence>
<dbReference type="FunFam" id="3.40.50.1380:FF:000001">
    <property type="entry name" value="Bifunctional purine biosynthesis protein PurH"/>
    <property type="match status" value="1"/>
</dbReference>
<feature type="domain" description="MGS-like" evidence="11">
    <location>
        <begin position="37"/>
        <end position="187"/>
    </location>
</feature>
<evidence type="ECO:0000256" key="1">
    <source>
        <dbReference type="ARBA" id="ARBA00004844"/>
    </source>
</evidence>
<dbReference type="OrthoDB" id="9802065at2"/>
<dbReference type="SMART" id="SM00851">
    <property type="entry name" value="MGS"/>
    <property type="match status" value="1"/>
</dbReference>
<dbReference type="EC" id="3.5.4.10" evidence="10"/>
<dbReference type="NCBIfam" id="TIGR00355">
    <property type="entry name" value="purH"/>
    <property type="match status" value="1"/>
</dbReference>
<comment type="caution">
    <text evidence="12">The sequence shown here is derived from an EMBL/GenBank/DDBJ whole genome shotgun (WGS) entry which is preliminary data.</text>
</comment>
<comment type="pathway">
    <text evidence="2 10">Purine metabolism; IMP biosynthesis via de novo pathway; 5-formamido-1-(5-phospho-D-ribosyl)imidazole-4-carboxamide from 5-amino-1-(5-phospho-D-ribosyl)imidazole-4-carboxamide (10-formyl THF route): step 1/1.</text>
</comment>
<evidence type="ECO:0000256" key="4">
    <source>
        <dbReference type="ARBA" id="ARBA00022679"/>
    </source>
</evidence>
<keyword evidence="4 10" id="KW-0808">Transferase</keyword>
<dbReference type="GO" id="GO:0003937">
    <property type="term" value="F:IMP cyclohydrolase activity"/>
    <property type="evidence" value="ECO:0007669"/>
    <property type="project" value="UniProtKB-UniRule"/>
</dbReference>
<dbReference type="EMBL" id="ACGK02000001">
    <property type="protein sequence ID" value="EGF23434.1"/>
    <property type="molecule type" value="Genomic_DNA"/>
</dbReference>
<dbReference type="InterPro" id="IPR002695">
    <property type="entry name" value="PurH-like"/>
</dbReference>
<dbReference type="HAMAP" id="MF_00139">
    <property type="entry name" value="PurH"/>
    <property type="match status" value="1"/>
</dbReference>
<dbReference type="Pfam" id="PF02142">
    <property type="entry name" value="MGS"/>
    <property type="match status" value="1"/>
</dbReference>
<name>F1T3Z0_9ACTN</name>
<dbReference type="SMART" id="SM00798">
    <property type="entry name" value="AICARFT_IMPCHas"/>
    <property type="match status" value="1"/>
</dbReference>
<comment type="similarity">
    <text evidence="3 10">Belongs to the PurH family.</text>
</comment>
<evidence type="ECO:0000256" key="2">
    <source>
        <dbReference type="ARBA" id="ARBA00004954"/>
    </source>
</evidence>
<evidence type="ECO:0000256" key="6">
    <source>
        <dbReference type="ARBA" id="ARBA00022801"/>
    </source>
</evidence>
<comment type="catalytic activity">
    <reaction evidence="8 10">
        <text>(6R)-10-formyltetrahydrofolate + 5-amino-1-(5-phospho-beta-D-ribosyl)imidazole-4-carboxamide = 5-formamido-1-(5-phospho-D-ribosyl)imidazole-4-carboxamide + (6S)-5,6,7,8-tetrahydrofolate</text>
        <dbReference type="Rhea" id="RHEA:22192"/>
        <dbReference type="ChEBI" id="CHEBI:57453"/>
        <dbReference type="ChEBI" id="CHEBI:58467"/>
        <dbReference type="ChEBI" id="CHEBI:58475"/>
        <dbReference type="ChEBI" id="CHEBI:195366"/>
        <dbReference type="EC" id="2.1.2.3"/>
    </reaction>
</comment>
<dbReference type="CDD" id="cd01421">
    <property type="entry name" value="IMPCH"/>
    <property type="match status" value="1"/>
</dbReference>
<organism evidence="12 13">
    <name type="scientific">Fannyhessea vaginae DSM 15829</name>
    <dbReference type="NCBI Taxonomy" id="525256"/>
    <lineage>
        <taxon>Bacteria</taxon>
        <taxon>Bacillati</taxon>
        <taxon>Actinomycetota</taxon>
        <taxon>Coriobacteriia</taxon>
        <taxon>Coriobacteriales</taxon>
        <taxon>Atopobiaceae</taxon>
        <taxon>Fannyhessea</taxon>
    </lineage>
</organism>
<dbReference type="UniPathway" id="UPA00074">
    <property type="reaction ID" value="UER00133"/>
</dbReference>
<evidence type="ECO:0000256" key="5">
    <source>
        <dbReference type="ARBA" id="ARBA00022755"/>
    </source>
</evidence>
<dbReference type="PANTHER" id="PTHR11692:SF0">
    <property type="entry name" value="BIFUNCTIONAL PURINE BIOSYNTHESIS PROTEIN ATIC"/>
    <property type="match status" value="1"/>
</dbReference>
<protein>
    <recommendedName>
        <fullName evidence="10">Bifunctional purine biosynthesis protein PurH</fullName>
    </recommendedName>
    <domain>
        <recommendedName>
            <fullName evidence="10">Phosphoribosylaminoimidazolecarboxamide formyltransferase</fullName>
            <ecNumber evidence="10">2.1.2.3</ecNumber>
        </recommendedName>
        <alternativeName>
            <fullName evidence="10">AICAR transformylase</fullName>
        </alternativeName>
    </domain>
    <domain>
        <recommendedName>
            <fullName evidence="10">IMP cyclohydrolase</fullName>
            <ecNumber evidence="10">3.5.4.10</ecNumber>
        </recommendedName>
        <alternativeName>
            <fullName evidence="10">ATIC</fullName>
        </alternativeName>
        <alternativeName>
            <fullName evidence="10">IMP synthase</fullName>
        </alternativeName>
        <alternativeName>
            <fullName evidence="10">Inosinicase</fullName>
        </alternativeName>
    </domain>
</protein>
<comment type="domain">
    <text evidence="10">The IMP cyclohydrolase activity resides in the N-terminal region.</text>
</comment>
<dbReference type="FunFam" id="3.40.140.20:FF:000001">
    <property type="entry name" value="Bifunctional purine biosynthesis protein PurH"/>
    <property type="match status" value="1"/>
</dbReference>
<evidence type="ECO:0000256" key="7">
    <source>
        <dbReference type="ARBA" id="ARBA00023268"/>
    </source>
</evidence>
<dbReference type="EC" id="2.1.2.3" evidence="10"/>
<gene>
    <name evidence="10 12" type="primary">purH</name>
    <name evidence="12" type="ORF">HMPREF0091_10381</name>
</gene>
<keyword evidence="5 10" id="KW-0658">Purine biosynthesis</keyword>
<proteinExistence type="inferred from homology"/>
<dbReference type="Proteomes" id="UP000005947">
    <property type="component" value="Unassembled WGS sequence"/>
</dbReference>
<evidence type="ECO:0000256" key="10">
    <source>
        <dbReference type="HAMAP-Rule" id="MF_00139"/>
    </source>
</evidence>
<evidence type="ECO:0000256" key="3">
    <source>
        <dbReference type="ARBA" id="ARBA00007667"/>
    </source>
</evidence>
<dbReference type="InterPro" id="IPR036914">
    <property type="entry name" value="MGS-like_dom_sf"/>
</dbReference>
<dbReference type="AlphaFoldDB" id="F1T3Z0"/>
<reference evidence="12 13" key="1">
    <citation type="submission" date="2011-02" db="EMBL/GenBank/DDBJ databases">
        <authorList>
            <person name="Muzny D."/>
            <person name="Qin X."/>
            <person name="Buhay C."/>
            <person name="Dugan-Rocha S."/>
            <person name="Ding Y."/>
            <person name="Chen G."/>
            <person name="Hawes A."/>
            <person name="Holder M."/>
            <person name="Jhangiani S."/>
            <person name="Johnson A."/>
            <person name="Khan Z."/>
            <person name="Li Z."/>
            <person name="Liu W."/>
            <person name="Liu X."/>
            <person name="Perez L."/>
            <person name="Shen H."/>
            <person name="Wang Q."/>
            <person name="Watt J."/>
            <person name="Xi L."/>
            <person name="Xin Y."/>
            <person name="Zhou J."/>
            <person name="Deng J."/>
            <person name="Jiang H."/>
            <person name="Liu Y."/>
            <person name="Qu J."/>
            <person name="Song X.-Z."/>
            <person name="Zhang L."/>
            <person name="Villasana D."/>
            <person name="Johnson A."/>
            <person name="Liu J."/>
            <person name="Liyanage D."/>
            <person name="Lorensuhewa L."/>
            <person name="Robinson T."/>
            <person name="Song A."/>
            <person name="Song B.-B."/>
            <person name="Dinh H."/>
            <person name="Thornton R."/>
            <person name="Coyle M."/>
            <person name="Francisco L."/>
            <person name="Jackson L."/>
            <person name="Javaid M."/>
            <person name="Korchina V."/>
            <person name="Kovar C."/>
            <person name="Mata R."/>
            <person name="Mathew T."/>
            <person name="Ngo R."/>
            <person name="Nguyen L."/>
            <person name="Nguyen N."/>
            <person name="Okwuonu G."/>
            <person name="Ongeri F."/>
            <person name="Pham C."/>
            <person name="Simmons D."/>
            <person name="Wilczek-Boney K."/>
            <person name="Hale W."/>
            <person name="Jakkamsetti A."/>
            <person name="Pham P."/>
            <person name="Ruth R."/>
            <person name="San Lucas F."/>
            <person name="Warren J."/>
            <person name="Zhang J."/>
            <person name="Zhao Z."/>
            <person name="Zhou C."/>
            <person name="Zhu D."/>
            <person name="Lee S."/>
            <person name="Bess C."/>
            <person name="Blankenburg K."/>
            <person name="Forbes L."/>
            <person name="Fu Q."/>
            <person name="Gubbala S."/>
            <person name="Hirani K."/>
            <person name="Jayaseelan J.C."/>
            <person name="Lara F."/>
            <person name="Munidasa M."/>
            <person name="Palculict T."/>
            <person name="Patil S."/>
            <person name="Pu L.-L."/>
            <person name="Saada N."/>
            <person name="Tang L."/>
            <person name="Weissenberger G."/>
            <person name="Zhu Y."/>
            <person name="Hemphill L."/>
            <person name="Shang Y."/>
            <person name="Youmans B."/>
            <person name="Ayvaz T."/>
            <person name="Ross M."/>
            <person name="Santibanez J."/>
            <person name="Aqrawi P."/>
            <person name="Gross S."/>
            <person name="Joshi V."/>
            <person name="Fowler G."/>
            <person name="Nazareth L."/>
            <person name="Reid J."/>
            <person name="Worley K."/>
            <person name="Petrosino J."/>
            <person name="Highlander S."/>
            <person name="Gibbs R."/>
        </authorList>
    </citation>
    <scope>NUCLEOTIDE SEQUENCE [LARGE SCALE GENOMIC DNA]</scope>
    <source>
        <strain evidence="12 13">DSM 15829</strain>
    </source>
</reference>
<dbReference type="eggNOG" id="COG0138">
    <property type="taxonomic scope" value="Bacteria"/>
</dbReference>
<evidence type="ECO:0000313" key="13">
    <source>
        <dbReference type="Proteomes" id="UP000005947"/>
    </source>
</evidence>
<evidence type="ECO:0000256" key="8">
    <source>
        <dbReference type="ARBA" id="ARBA00050488"/>
    </source>
</evidence>
<dbReference type="SUPFAM" id="SSF52335">
    <property type="entry name" value="Methylglyoxal synthase-like"/>
    <property type="match status" value="1"/>
</dbReference>
<dbReference type="PANTHER" id="PTHR11692">
    <property type="entry name" value="BIFUNCTIONAL PURINE BIOSYNTHESIS PROTEIN PURH"/>
    <property type="match status" value="1"/>
</dbReference>
<dbReference type="InterPro" id="IPR024051">
    <property type="entry name" value="AICAR_Tfase_dup_dom_sf"/>
</dbReference>
<dbReference type="Gene3D" id="3.40.140.20">
    <property type="match status" value="2"/>
</dbReference>
<dbReference type="InterPro" id="IPR011607">
    <property type="entry name" value="MGS-like_dom"/>
</dbReference>
<dbReference type="GO" id="GO:0006189">
    <property type="term" value="P:'de novo' IMP biosynthetic process"/>
    <property type="evidence" value="ECO:0007669"/>
    <property type="project" value="UniProtKB-UniRule"/>
</dbReference>
<comment type="catalytic activity">
    <reaction evidence="9 10">
        <text>IMP + H2O = 5-formamido-1-(5-phospho-D-ribosyl)imidazole-4-carboxamide</text>
        <dbReference type="Rhea" id="RHEA:18445"/>
        <dbReference type="ChEBI" id="CHEBI:15377"/>
        <dbReference type="ChEBI" id="CHEBI:58053"/>
        <dbReference type="ChEBI" id="CHEBI:58467"/>
        <dbReference type="EC" id="3.5.4.10"/>
    </reaction>
</comment>
<keyword evidence="6 10" id="KW-0378">Hydrolase</keyword>
<dbReference type="GO" id="GO:0004643">
    <property type="term" value="F:phosphoribosylaminoimidazolecarboxamide formyltransferase activity"/>
    <property type="evidence" value="ECO:0007669"/>
    <property type="project" value="UniProtKB-UniRule"/>
</dbReference>
<evidence type="ECO:0000313" key="12">
    <source>
        <dbReference type="EMBL" id="EGF23434.1"/>
    </source>
</evidence>
<keyword evidence="13" id="KW-1185">Reference proteome</keyword>
<accession>F1T3Z0</accession>
<keyword evidence="7 10" id="KW-0511">Multifunctional enzyme</keyword>
<dbReference type="Gene3D" id="3.40.50.1380">
    <property type="entry name" value="Methylglyoxal synthase-like domain"/>
    <property type="match status" value="1"/>
</dbReference>
<dbReference type="PIRSF" id="PIRSF000414">
    <property type="entry name" value="AICARFT_IMPCHas"/>
    <property type="match status" value="1"/>
</dbReference>
<dbReference type="Pfam" id="PF01808">
    <property type="entry name" value="AICARFT_IMPCHas"/>
    <property type="match status" value="1"/>
</dbReference>
<dbReference type="GO" id="GO:0005829">
    <property type="term" value="C:cytosol"/>
    <property type="evidence" value="ECO:0007669"/>
    <property type="project" value="TreeGrafter"/>
</dbReference>
<dbReference type="SUPFAM" id="SSF53927">
    <property type="entry name" value="Cytidine deaminase-like"/>
    <property type="match status" value="1"/>
</dbReference>
<dbReference type="PROSITE" id="PS51855">
    <property type="entry name" value="MGS"/>
    <property type="match status" value="1"/>
</dbReference>
<evidence type="ECO:0000256" key="9">
    <source>
        <dbReference type="ARBA" id="ARBA00050687"/>
    </source>
</evidence>
<dbReference type="NCBIfam" id="NF002049">
    <property type="entry name" value="PRK00881.1"/>
    <property type="match status" value="1"/>
</dbReference>